<organism evidence="2 3">
    <name type="scientific">Streptomyces nigrescens</name>
    <dbReference type="NCBI Taxonomy" id="1920"/>
    <lineage>
        <taxon>Bacteria</taxon>
        <taxon>Bacillati</taxon>
        <taxon>Actinomycetota</taxon>
        <taxon>Actinomycetes</taxon>
        <taxon>Kitasatosporales</taxon>
        <taxon>Streptomycetaceae</taxon>
        <taxon>Streptomyces</taxon>
    </lineage>
</organism>
<dbReference type="AlphaFoldDB" id="A0A640TFE9"/>
<evidence type="ECO:0008006" key="4">
    <source>
        <dbReference type="Google" id="ProtNLM"/>
    </source>
</evidence>
<protein>
    <recommendedName>
        <fullName evidence="4">ESX-1 secretion-associated protein</fullName>
    </recommendedName>
</protein>
<gene>
    <name evidence="2" type="ORF">Sliba_29860</name>
</gene>
<proteinExistence type="predicted"/>
<dbReference type="EMBL" id="BLIP01000001">
    <property type="protein sequence ID" value="GFE22533.1"/>
    <property type="molecule type" value="Genomic_DNA"/>
</dbReference>
<accession>A0A640TFE9</accession>
<feature type="region of interest" description="Disordered" evidence="1">
    <location>
        <begin position="85"/>
        <end position="108"/>
    </location>
</feature>
<name>A0A640TFE9_STRNI</name>
<evidence type="ECO:0000313" key="2">
    <source>
        <dbReference type="EMBL" id="GFE22533.1"/>
    </source>
</evidence>
<sequence>MKPVGEQFRVDLDELDGVVRKLKHLRGDMDEPSQKVKYSTAIPKSAFGSSFDEAEKLAASHDKMQTYMTQVITALSELITDFGDKTERSRGAYEDQEHETKASMRQGS</sequence>
<dbReference type="Proteomes" id="UP000429552">
    <property type="component" value="Unassembled WGS sequence"/>
</dbReference>
<comment type="caution">
    <text evidence="2">The sequence shown here is derived from an EMBL/GenBank/DDBJ whole genome shotgun (WGS) entry which is preliminary data.</text>
</comment>
<evidence type="ECO:0000313" key="3">
    <source>
        <dbReference type="Proteomes" id="UP000429552"/>
    </source>
</evidence>
<evidence type="ECO:0000256" key="1">
    <source>
        <dbReference type="SAM" id="MobiDB-lite"/>
    </source>
</evidence>
<reference evidence="2 3" key="1">
    <citation type="submission" date="2019-12" db="EMBL/GenBank/DDBJ databases">
        <title>Whole genome shotgun sequence of Streptomyces libani subsp. libani NBRC 13452.</title>
        <authorList>
            <person name="Ichikawa N."/>
            <person name="Kimura A."/>
            <person name="Kitahashi Y."/>
            <person name="Komaki H."/>
            <person name="Tamura T."/>
        </authorList>
    </citation>
    <scope>NUCLEOTIDE SEQUENCE [LARGE SCALE GENOMIC DNA]</scope>
    <source>
        <strain evidence="2 3">NBRC 13452</strain>
    </source>
</reference>
<feature type="compositionally biased region" description="Basic and acidic residues" evidence="1">
    <location>
        <begin position="85"/>
        <end position="102"/>
    </location>
</feature>